<comment type="catalytic activity">
    <reaction evidence="12 13">
        <text>L-threonine + hydrogencarbonate + ATP = L-threonylcarbamoyladenylate + diphosphate + H2O</text>
        <dbReference type="Rhea" id="RHEA:36407"/>
        <dbReference type="ChEBI" id="CHEBI:15377"/>
        <dbReference type="ChEBI" id="CHEBI:17544"/>
        <dbReference type="ChEBI" id="CHEBI:30616"/>
        <dbReference type="ChEBI" id="CHEBI:33019"/>
        <dbReference type="ChEBI" id="CHEBI:57926"/>
        <dbReference type="ChEBI" id="CHEBI:73682"/>
        <dbReference type="EC" id="2.7.7.87"/>
    </reaction>
</comment>
<evidence type="ECO:0000256" key="12">
    <source>
        <dbReference type="ARBA" id="ARBA00048366"/>
    </source>
</evidence>
<feature type="binding site" evidence="14">
    <location>
        <position position="151"/>
    </location>
    <ligand>
        <name>L-threonine</name>
        <dbReference type="ChEBI" id="CHEBI:57926"/>
    </ligand>
</feature>
<dbReference type="GO" id="GO:0000049">
    <property type="term" value="F:tRNA binding"/>
    <property type="evidence" value="ECO:0007669"/>
    <property type="project" value="TreeGrafter"/>
</dbReference>
<dbReference type="SUPFAM" id="SSF55821">
    <property type="entry name" value="YrdC/RibB"/>
    <property type="match status" value="1"/>
</dbReference>
<gene>
    <name evidence="16" type="primary">ywlC</name>
    <name evidence="16" type="ORF">Talka_01387</name>
</gene>
<dbReference type="EC" id="2.7.7.87" evidence="3 13"/>
<dbReference type="Gene3D" id="3.90.870.10">
    <property type="entry name" value="DHBP synthase"/>
    <property type="match status" value="1"/>
</dbReference>
<evidence type="ECO:0000256" key="7">
    <source>
        <dbReference type="ARBA" id="ARBA00022694"/>
    </source>
</evidence>
<organism evidence="16 17">
    <name type="scientific">Tepidimonas alkaliphilus</name>
    <dbReference type="NCBI Taxonomy" id="2588942"/>
    <lineage>
        <taxon>Bacteria</taxon>
        <taxon>Pseudomonadati</taxon>
        <taxon>Pseudomonadota</taxon>
        <taxon>Betaproteobacteria</taxon>
        <taxon>Burkholderiales</taxon>
        <taxon>Tepidimonas</taxon>
    </lineage>
</organism>
<dbReference type="InterPro" id="IPR017945">
    <property type="entry name" value="DHBP_synth_RibB-like_a/b_dom"/>
</dbReference>
<dbReference type="GO" id="GO:0006450">
    <property type="term" value="P:regulation of translational fidelity"/>
    <property type="evidence" value="ECO:0007669"/>
    <property type="project" value="TreeGrafter"/>
</dbReference>
<evidence type="ECO:0000256" key="3">
    <source>
        <dbReference type="ARBA" id="ARBA00012584"/>
    </source>
</evidence>
<feature type="binding site" evidence="14">
    <location>
        <position position="194"/>
    </location>
    <ligand>
        <name>L-threonine</name>
        <dbReference type="ChEBI" id="CHEBI:57926"/>
    </ligand>
</feature>
<evidence type="ECO:0000313" key="17">
    <source>
        <dbReference type="Proteomes" id="UP000315736"/>
    </source>
</evidence>
<feature type="binding site" evidence="14">
    <location>
        <position position="58"/>
    </location>
    <ligand>
        <name>ATP</name>
        <dbReference type="ChEBI" id="CHEBI:30616"/>
    </ligand>
</feature>
<evidence type="ECO:0000313" key="16">
    <source>
        <dbReference type="EMBL" id="TSE19668.1"/>
    </source>
</evidence>
<evidence type="ECO:0000256" key="10">
    <source>
        <dbReference type="ARBA" id="ARBA00022840"/>
    </source>
</evidence>
<dbReference type="EMBL" id="VJNB01000006">
    <property type="protein sequence ID" value="TSE19668.1"/>
    <property type="molecule type" value="Genomic_DNA"/>
</dbReference>
<proteinExistence type="inferred from homology"/>
<evidence type="ECO:0000256" key="11">
    <source>
        <dbReference type="ARBA" id="ARBA00029774"/>
    </source>
</evidence>
<keyword evidence="8 13" id="KW-0548">Nucleotidyltransferase</keyword>
<dbReference type="InterPro" id="IPR050156">
    <property type="entry name" value="TC-AMP_synthase_SUA5"/>
</dbReference>
<comment type="subcellular location">
    <subcellularLocation>
        <location evidence="1 13">Cytoplasm</location>
    </subcellularLocation>
</comment>
<feature type="binding site" evidence="14">
    <location>
        <position position="35"/>
    </location>
    <ligand>
        <name>L-threonine</name>
        <dbReference type="ChEBI" id="CHEBI:57926"/>
    </ligand>
</feature>
<dbReference type="InterPro" id="IPR006070">
    <property type="entry name" value="Sua5-like_dom"/>
</dbReference>
<dbReference type="PROSITE" id="PS51163">
    <property type="entry name" value="YRDC"/>
    <property type="match status" value="1"/>
</dbReference>
<keyword evidence="10 13" id="KW-0067">ATP-binding</keyword>
<dbReference type="AlphaFoldDB" id="A0A554W7W9"/>
<feature type="binding site" evidence="14">
    <location>
        <position position="243"/>
    </location>
    <ligand>
        <name>ATP</name>
        <dbReference type="ChEBI" id="CHEBI:30616"/>
    </ligand>
</feature>
<keyword evidence="17" id="KW-1185">Reference proteome</keyword>
<dbReference type="GO" id="GO:0061710">
    <property type="term" value="F:L-threonylcarbamoyladenylate synthase"/>
    <property type="evidence" value="ECO:0007669"/>
    <property type="project" value="UniProtKB-EC"/>
</dbReference>
<protein>
    <recommendedName>
        <fullName evidence="4 13">Threonylcarbamoyl-AMP synthase</fullName>
        <shortName evidence="13">TC-AMP synthase</shortName>
        <ecNumber evidence="3 13">2.7.7.87</ecNumber>
    </recommendedName>
    <alternativeName>
        <fullName evidence="11 13">L-threonylcarbamoyladenylate synthase</fullName>
    </alternativeName>
</protein>
<feature type="binding site" evidence="14">
    <location>
        <position position="161"/>
    </location>
    <ligand>
        <name>ATP</name>
        <dbReference type="ChEBI" id="CHEBI:30616"/>
    </ligand>
</feature>
<dbReference type="InterPro" id="IPR005145">
    <property type="entry name" value="Sua5_C"/>
</dbReference>
<feature type="domain" description="YrdC-like" evidence="15">
    <location>
        <begin position="13"/>
        <end position="212"/>
    </location>
</feature>
<dbReference type="GO" id="GO:0003725">
    <property type="term" value="F:double-stranded RNA binding"/>
    <property type="evidence" value="ECO:0007669"/>
    <property type="project" value="UniProtKB-UniRule"/>
</dbReference>
<feature type="binding site" evidence="14">
    <location>
        <position position="208"/>
    </location>
    <ligand>
        <name>ATP</name>
        <dbReference type="ChEBI" id="CHEBI:30616"/>
    </ligand>
</feature>
<dbReference type="Gene3D" id="3.40.50.11030">
    <property type="entry name" value="Threonylcarbamoyl-AMP synthase, C-terminal domain"/>
    <property type="match status" value="1"/>
</dbReference>
<comment type="similarity">
    <text evidence="2 13">Belongs to the SUA5 family.</text>
</comment>
<dbReference type="GO" id="GO:0005737">
    <property type="term" value="C:cytoplasm"/>
    <property type="evidence" value="ECO:0007669"/>
    <property type="project" value="UniProtKB-SubCell"/>
</dbReference>
<evidence type="ECO:0000259" key="15">
    <source>
        <dbReference type="PROSITE" id="PS51163"/>
    </source>
</evidence>
<dbReference type="OrthoDB" id="9814580at2"/>
<evidence type="ECO:0000256" key="8">
    <source>
        <dbReference type="ARBA" id="ARBA00022695"/>
    </source>
</evidence>
<dbReference type="PANTHER" id="PTHR17490">
    <property type="entry name" value="SUA5"/>
    <property type="match status" value="1"/>
</dbReference>
<dbReference type="InterPro" id="IPR038385">
    <property type="entry name" value="Sua5/YwlC_C"/>
</dbReference>
<feature type="binding site" evidence="14">
    <location>
        <position position="67"/>
    </location>
    <ligand>
        <name>L-threonine</name>
        <dbReference type="ChEBI" id="CHEBI:57926"/>
    </ligand>
</feature>
<dbReference type="GO" id="GO:0005524">
    <property type="term" value="F:ATP binding"/>
    <property type="evidence" value="ECO:0007669"/>
    <property type="project" value="UniProtKB-UniRule"/>
</dbReference>
<evidence type="ECO:0000256" key="13">
    <source>
        <dbReference type="PIRNR" id="PIRNR004930"/>
    </source>
</evidence>
<evidence type="ECO:0000256" key="14">
    <source>
        <dbReference type="PIRSR" id="PIRSR004930-1"/>
    </source>
</evidence>
<dbReference type="Pfam" id="PF01300">
    <property type="entry name" value="Sua5_yciO_yrdC"/>
    <property type="match status" value="1"/>
</dbReference>
<dbReference type="InterPro" id="IPR010923">
    <property type="entry name" value="T(6)A37_SUA5"/>
</dbReference>
<comment type="function">
    <text evidence="13">Required for the formation of a threonylcarbamoyl group on adenosine at position 37 (t(6)A37) in tRNAs that read codons beginning with adenine.</text>
</comment>
<evidence type="ECO:0000256" key="6">
    <source>
        <dbReference type="ARBA" id="ARBA00022679"/>
    </source>
</evidence>
<accession>A0A554W7W9</accession>
<evidence type="ECO:0000256" key="2">
    <source>
        <dbReference type="ARBA" id="ARBA00007663"/>
    </source>
</evidence>
<reference evidence="16 17" key="1">
    <citation type="submission" date="2019-07" db="EMBL/GenBank/DDBJ databases">
        <title>Tepidimonas alkaliphilus YIM 72238 draft genome.</title>
        <authorList>
            <person name="Da Costa M.S."/>
            <person name="Froufe H.J.C."/>
            <person name="Egas C."/>
            <person name="Albuquerque L."/>
        </authorList>
    </citation>
    <scope>NUCLEOTIDE SEQUENCE [LARGE SCALE GENOMIC DNA]</scope>
    <source>
        <strain evidence="16 17">YIM 72238</strain>
    </source>
</reference>
<dbReference type="PIRSF" id="PIRSF004930">
    <property type="entry name" value="Tln_factor_SUA5"/>
    <property type="match status" value="1"/>
</dbReference>
<keyword evidence="9 13" id="KW-0547">Nucleotide-binding</keyword>
<comment type="caution">
    <text evidence="16">The sequence shown here is derived from an EMBL/GenBank/DDBJ whole genome shotgun (WGS) entry which is preliminary data.</text>
</comment>
<keyword evidence="5 13" id="KW-0963">Cytoplasm</keyword>
<dbReference type="PANTHER" id="PTHR17490:SF16">
    <property type="entry name" value="THREONYLCARBAMOYL-AMP SYNTHASE"/>
    <property type="match status" value="1"/>
</dbReference>
<evidence type="ECO:0000256" key="9">
    <source>
        <dbReference type="ARBA" id="ARBA00022741"/>
    </source>
</evidence>
<dbReference type="Proteomes" id="UP000315736">
    <property type="component" value="Unassembled WGS sequence"/>
</dbReference>
<name>A0A554W7W9_9BURK</name>
<dbReference type="GO" id="GO:0008033">
    <property type="term" value="P:tRNA processing"/>
    <property type="evidence" value="ECO:0007669"/>
    <property type="project" value="UniProtKB-KW"/>
</dbReference>
<dbReference type="Pfam" id="PF03481">
    <property type="entry name" value="Sua5_C"/>
    <property type="match status" value="1"/>
</dbReference>
<sequence length="340" mass="35744">MALILDAQGPQRDAAIAAAVVRLRAGGLVAMPTETVYGLAADADQPEAVARIFAAKGRPSDHPLIVHIGGATASEREAALTYYAAAAPDFARALMAAFWPGPLTLILPRRSDVAQAAAGGQASIGLRCPAHPVAQALLVSCRAAGIWGLAAPSANRFGRISPTHAAHVAADLGCLADEELLILDGGACPVGIESTIIDCTRDEPVLLRPGTLSRKQLEHALGCSLRDRDAAAPRASGTLASHYAPNAPVRLLDAAQLQTALDLLGAQAPDLAVYHRSPLRCACPRVRLRRMPDNPQAAAQELFAALRELDAAQPRFIWVERPPADEAWDGVRDRLQRAAA</sequence>
<evidence type="ECO:0000256" key="5">
    <source>
        <dbReference type="ARBA" id="ARBA00022490"/>
    </source>
</evidence>
<feature type="binding site" evidence="14">
    <location>
        <position position="153"/>
    </location>
    <ligand>
        <name>ATP</name>
        <dbReference type="ChEBI" id="CHEBI:30616"/>
    </ligand>
</feature>
<evidence type="ECO:0000256" key="1">
    <source>
        <dbReference type="ARBA" id="ARBA00004496"/>
    </source>
</evidence>
<keyword evidence="7 13" id="KW-0819">tRNA processing</keyword>
<keyword evidence="6 13" id="KW-0808">Transferase</keyword>
<feature type="binding site" evidence="14">
    <location>
        <position position="127"/>
    </location>
    <ligand>
        <name>L-threonine</name>
        <dbReference type="ChEBI" id="CHEBI:57926"/>
    </ligand>
</feature>
<evidence type="ECO:0000256" key="4">
    <source>
        <dbReference type="ARBA" id="ARBA00015492"/>
    </source>
</evidence>
<dbReference type="NCBIfam" id="TIGR00057">
    <property type="entry name" value="L-threonylcarbamoyladenylate synthase"/>
    <property type="match status" value="1"/>
</dbReference>